<dbReference type="GO" id="GO:0004198">
    <property type="term" value="F:calcium-dependent cysteine-type endopeptidase activity"/>
    <property type="evidence" value="ECO:0007669"/>
    <property type="project" value="InterPro"/>
</dbReference>
<dbReference type="InterPro" id="IPR001876">
    <property type="entry name" value="Znf_RanBP2"/>
</dbReference>
<reference evidence="11 12" key="1">
    <citation type="submission" date="2017-07" db="EMBL/GenBank/DDBJ databases">
        <authorList>
            <person name="Talla V."/>
            <person name="Backstrom N."/>
        </authorList>
    </citation>
    <scope>NUCLEOTIDE SEQUENCE [LARGE SCALE GENOMIC DNA]</scope>
</reference>
<dbReference type="InterPro" id="IPR022684">
    <property type="entry name" value="Calpain_cysteine_protease"/>
</dbReference>
<dbReference type="Gene3D" id="2.30.30.380">
    <property type="entry name" value="Zn-finger domain of Sec23/24"/>
    <property type="match status" value="2"/>
</dbReference>
<feature type="domain" description="RanBP2-type" evidence="9">
    <location>
        <begin position="573"/>
        <end position="605"/>
    </location>
</feature>
<feature type="domain" description="RanBP2-type" evidence="9">
    <location>
        <begin position="232"/>
        <end position="265"/>
    </location>
</feature>
<evidence type="ECO:0000256" key="8">
    <source>
        <dbReference type="SAM" id="MobiDB-lite"/>
    </source>
</evidence>
<evidence type="ECO:0000256" key="4">
    <source>
        <dbReference type="ARBA" id="ARBA00022833"/>
    </source>
</evidence>
<dbReference type="GO" id="GO:0008270">
    <property type="term" value="F:zinc ion binding"/>
    <property type="evidence" value="ECO:0007669"/>
    <property type="project" value="UniProtKB-KW"/>
</dbReference>
<evidence type="ECO:0000256" key="2">
    <source>
        <dbReference type="ARBA" id="ARBA00022723"/>
    </source>
</evidence>
<evidence type="ECO:0000256" key="7">
    <source>
        <dbReference type="PROSITE-ProRule" id="PRU00322"/>
    </source>
</evidence>
<keyword evidence="4" id="KW-0862">Zinc</keyword>
<accession>A0A5E4PVY2</accession>
<dbReference type="PROSITE" id="PS01358">
    <property type="entry name" value="ZF_RANBP2_1"/>
    <property type="match status" value="4"/>
</dbReference>
<dbReference type="PROSITE" id="PS50203">
    <property type="entry name" value="CALPAIN_CAT"/>
    <property type="match status" value="1"/>
</dbReference>
<evidence type="ECO:0000313" key="12">
    <source>
        <dbReference type="Proteomes" id="UP000324832"/>
    </source>
</evidence>
<feature type="active site" evidence="6">
    <location>
        <position position="731"/>
    </location>
</feature>
<keyword evidence="3 7" id="KW-0863">Zinc-finger</keyword>
<feature type="active site" evidence="5 6">
    <location>
        <position position="855"/>
    </location>
</feature>
<dbReference type="PROSITE" id="PS50199">
    <property type="entry name" value="ZF_RANBP2_2"/>
    <property type="match status" value="4"/>
</dbReference>
<feature type="domain" description="RanBP2-type" evidence="9">
    <location>
        <begin position="1"/>
        <end position="35"/>
    </location>
</feature>
<dbReference type="InterPro" id="IPR036443">
    <property type="entry name" value="Znf_RanBP2_sf"/>
</dbReference>
<comment type="similarity">
    <text evidence="1">Belongs to the peptidase C2 family.</text>
</comment>
<dbReference type="EMBL" id="FZQP02000726">
    <property type="protein sequence ID" value="VVC90156.1"/>
    <property type="molecule type" value="Genomic_DNA"/>
</dbReference>
<feature type="compositionally biased region" description="Polar residues" evidence="8">
    <location>
        <begin position="104"/>
        <end position="121"/>
    </location>
</feature>
<evidence type="ECO:0000259" key="9">
    <source>
        <dbReference type="PROSITE" id="PS50199"/>
    </source>
</evidence>
<evidence type="ECO:0000256" key="5">
    <source>
        <dbReference type="PIRSR" id="PIRSR622684-1"/>
    </source>
</evidence>
<feature type="compositionally biased region" description="Basic and acidic residues" evidence="8">
    <location>
        <begin position="93"/>
        <end position="103"/>
    </location>
</feature>
<evidence type="ECO:0000259" key="10">
    <source>
        <dbReference type="PROSITE" id="PS50203"/>
    </source>
</evidence>
<dbReference type="SUPFAM" id="SSF90209">
    <property type="entry name" value="Ran binding protein zinc finger-like"/>
    <property type="match status" value="1"/>
</dbReference>
<feature type="domain" description="Calpain catalytic" evidence="10">
    <location>
        <begin position="656"/>
        <end position="912"/>
    </location>
</feature>
<dbReference type="AlphaFoldDB" id="A0A5E4PVY2"/>
<dbReference type="Pfam" id="PF00648">
    <property type="entry name" value="Peptidase_C2"/>
    <property type="match status" value="2"/>
</dbReference>
<dbReference type="Gene3D" id="3.90.70.10">
    <property type="entry name" value="Cysteine proteinases"/>
    <property type="match status" value="1"/>
</dbReference>
<dbReference type="SUPFAM" id="SSF54001">
    <property type="entry name" value="Cysteine proteinases"/>
    <property type="match status" value="1"/>
</dbReference>
<dbReference type="Proteomes" id="UP000324832">
    <property type="component" value="Unassembled WGS sequence"/>
</dbReference>
<gene>
    <name evidence="11" type="ORF">LSINAPIS_LOCUS3135</name>
</gene>
<protein>
    <recommendedName>
        <fullName evidence="13">Calpain catalytic domain-containing protein</fullName>
    </recommendedName>
</protein>
<name>A0A5E4PVY2_9NEOP</name>
<evidence type="ECO:0000313" key="11">
    <source>
        <dbReference type="EMBL" id="VVC90156.1"/>
    </source>
</evidence>
<keyword evidence="6" id="KW-0645">Protease</keyword>
<keyword evidence="12" id="KW-1185">Reference proteome</keyword>
<dbReference type="SMART" id="SM00230">
    <property type="entry name" value="CysPc"/>
    <property type="match status" value="1"/>
</dbReference>
<feature type="region of interest" description="Disordered" evidence="8">
    <location>
        <begin position="40"/>
        <end position="122"/>
    </location>
</feature>
<dbReference type="Pfam" id="PF00641">
    <property type="entry name" value="Zn_ribbon_RanBP"/>
    <property type="match status" value="4"/>
</dbReference>
<organism evidence="11 12">
    <name type="scientific">Leptidea sinapis</name>
    <dbReference type="NCBI Taxonomy" id="189913"/>
    <lineage>
        <taxon>Eukaryota</taxon>
        <taxon>Metazoa</taxon>
        <taxon>Ecdysozoa</taxon>
        <taxon>Arthropoda</taxon>
        <taxon>Hexapoda</taxon>
        <taxon>Insecta</taxon>
        <taxon>Pterygota</taxon>
        <taxon>Neoptera</taxon>
        <taxon>Endopterygota</taxon>
        <taxon>Lepidoptera</taxon>
        <taxon>Glossata</taxon>
        <taxon>Ditrysia</taxon>
        <taxon>Papilionoidea</taxon>
        <taxon>Pieridae</taxon>
        <taxon>Dismorphiinae</taxon>
        <taxon>Leptidea</taxon>
    </lineage>
</organism>
<dbReference type="SMART" id="SM00547">
    <property type="entry name" value="ZnF_RBZ"/>
    <property type="match status" value="4"/>
</dbReference>
<dbReference type="GO" id="GO:0005737">
    <property type="term" value="C:cytoplasm"/>
    <property type="evidence" value="ECO:0007669"/>
    <property type="project" value="TreeGrafter"/>
</dbReference>
<feature type="domain" description="RanBP2-type" evidence="9">
    <location>
        <begin position="546"/>
        <end position="575"/>
    </location>
</feature>
<evidence type="ECO:0000256" key="6">
    <source>
        <dbReference type="PROSITE-ProRule" id="PRU00239"/>
    </source>
</evidence>
<proteinExistence type="inferred from homology"/>
<dbReference type="Gene3D" id="4.10.1060.10">
    <property type="entry name" value="Zinc finger, RanBP2-type"/>
    <property type="match status" value="1"/>
</dbReference>
<dbReference type="GO" id="GO:0006508">
    <property type="term" value="P:proteolysis"/>
    <property type="evidence" value="ECO:0007669"/>
    <property type="project" value="UniProtKB-KW"/>
</dbReference>
<keyword evidence="6" id="KW-0788">Thiol protease</keyword>
<evidence type="ECO:0008006" key="13">
    <source>
        <dbReference type="Google" id="ProtNLM"/>
    </source>
</evidence>
<evidence type="ECO:0000256" key="1">
    <source>
        <dbReference type="ARBA" id="ARBA00007623"/>
    </source>
</evidence>
<feature type="compositionally biased region" description="Basic and acidic residues" evidence="8">
    <location>
        <begin position="51"/>
        <end position="60"/>
    </location>
</feature>
<dbReference type="PANTHER" id="PTHR10183">
    <property type="entry name" value="CALPAIN"/>
    <property type="match status" value="1"/>
</dbReference>
<dbReference type="InterPro" id="IPR038765">
    <property type="entry name" value="Papain-like_cys_pep_sf"/>
</dbReference>
<dbReference type="InterPro" id="IPR001300">
    <property type="entry name" value="Peptidase_C2_calpain_cat"/>
</dbReference>
<keyword evidence="2" id="KW-0479">Metal-binding</keyword>
<keyword evidence="6" id="KW-0378">Hydrolase</keyword>
<sequence length="1084" mass="119408">MGSIASVLQWHCQACGQINPTESVKCLKCGTRRVSNHDSDIQKRCYSGDSSSDHASRTDKSGGTTPGSEAIVIPTTNNFNRLSDDEEQASGMTEKDKSDKDSMIRSNTLAVPSYKPSSSYSDARPLNLDLQSLRLSPTQLTDQAHGVTRSLSHGSVINSQHKWWNVDETRGTINRPTSLMVSERYGCQTATFNPRESFLRSLHTVTRRPKKCNESKSNWELNYVKDYQREQSRGLHLRKWACSKCTLENSGIRTHCEACLSPRAAPLARIPNTRGLSVTTLGRHENVTARDGATSLPSSGGVMITVPDWPQTHATNLSNALHRSVSATNSPEIRPTYRRSFSEQNENRPIGKVISSRRSLNDYQKSLDGYCNIVNDDKRETLSNRKIDESNSELIEKECSWDTNAEGVIYALPNKGKYKDLNLQLQVNNNGTRYSYVSVQDTKTVMSNSQNEALYSNDIGDGEYARIDELLGGENCLSPVSEVLRTSHIGSSVDVTVVVCGSAVTVASHTTRGALVARCVGVPDLHTPPLLPSNPSQIPDSSVPPMESTWTCARCTLVNETGASTCAACAGSRPAAHQFWSCSSCTLRNPQSAGACLACKTPPVPKHAVTNENHADGSDGERQESTPMEILRLREESHAWTQWQEVLAQCSATGEMYVDETFPASPRSLYYSGQCEGGAAAVAGAGARWLRPHQIHVDADHRMPWVVFRDPRPSDISQAGKICIVGVLGNCWLLSALAVLAESSALVRSVVVRAEPERGAYQLRLCKDGRWLTITLDDQLPCNKKGHLLYSQAGGAGGGAGGGGAPLEQLDRDLVDEEEYQRLGLRPRHAYSVLDVVEVGEVGDSSPVRLLRLRNPWGHYTWRGPWAQGCPRWNDNIRRHLPPASDRDQGVFWISFDDVLNQRSQLDLCVVVFRTKSGPNAQVGKLVAHSKRQVRGFVGCHKMLEKGFYLVVCLAFNHWHTGLELADSAGWPRHVLAAHSSKPLAVGWAGLVVMVENRHTDKWIHVKCDCQESYNVVSTRGELKTIDSVPPLHSGGFSIAHRLTHRLAAGGRLQDWAPRTDDEPQHRPPIHRRLIGLHAPRLIT</sequence>
<feature type="active site" evidence="5 6">
    <location>
        <position position="829"/>
    </location>
</feature>
<evidence type="ECO:0000256" key="3">
    <source>
        <dbReference type="ARBA" id="ARBA00022771"/>
    </source>
</evidence>
<dbReference type="PANTHER" id="PTHR10183:SF382">
    <property type="entry name" value="CALPAIN-15"/>
    <property type="match status" value="1"/>
</dbReference>